<evidence type="ECO:0000313" key="2">
    <source>
        <dbReference type="Proteomes" id="UP000002748"/>
    </source>
</evidence>
<dbReference type="HOGENOM" id="CLU_067642_0_0_1"/>
<protein>
    <submittedName>
        <fullName evidence="1">RNA polymerase II transcription factor</fullName>
    </submittedName>
</protein>
<dbReference type="GeneID" id="25984438"/>
<proteinExistence type="predicted"/>
<comment type="caution">
    <text evidence="1">The sequence shown here is derived from an EMBL/GenBank/DDBJ whole genome shotgun (WGS) entry which is preliminary data.</text>
</comment>
<accession>J5T9W4</accession>
<dbReference type="RefSeq" id="XP_014181022.1">
    <property type="nucleotide sequence ID" value="XM_014325547.1"/>
</dbReference>
<dbReference type="OrthoDB" id="74201at2759"/>
<dbReference type="Gene3D" id="3.90.640.10">
    <property type="entry name" value="Actin, Chain A, domain 4"/>
    <property type="match status" value="1"/>
</dbReference>
<reference evidence="1 2" key="1">
    <citation type="journal article" date="2012" name="Eukaryot. Cell">
        <title>Draft genome sequence of CBS 2479, the standard type strain of Trichosporon asahii.</title>
        <authorList>
            <person name="Yang R.Y."/>
            <person name="Li H.T."/>
            <person name="Zhu H."/>
            <person name="Zhou G.P."/>
            <person name="Wang M."/>
            <person name="Wang L."/>
        </authorList>
    </citation>
    <scope>NUCLEOTIDE SEQUENCE [LARGE SCALE GENOMIC DNA]</scope>
    <source>
        <strain evidence="2">ATCC 90039 / CBS 2479 / JCM 2466 / KCTC 7840 / NCYC 2677 / UAMH 7654</strain>
    </source>
</reference>
<dbReference type="Gene3D" id="3.30.420.40">
    <property type="match status" value="2"/>
</dbReference>
<organism evidence="1 2">
    <name type="scientific">Trichosporon asahii var. asahii (strain ATCC 90039 / CBS 2479 / JCM 2466 / KCTC 7840 / NBRC 103889/ NCYC 2677 / UAMH 7654)</name>
    <name type="common">Yeast</name>
    <dbReference type="NCBI Taxonomy" id="1186058"/>
    <lineage>
        <taxon>Eukaryota</taxon>
        <taxon>Fungi</taxon>
        <taxon>Dikarya</taxon>
        <taxon>Basidiomycota</taxon>
        <taxon>Agaricomycotina</taxon>
        <taxon>Tremellomycetes</taxon>
        <taxon>Trichosporonales</taxon>
        <taxon>Trichosporonaceae</taxon>
        <taxon>Trichosporon</taxon>
    </lineage>
</organism>
<evidence type="ECO:0000313" key="1">
    <source>
        <dbReference type="EMBL" id="EJT49911.1"/>
    </source>
</evidence>
<name>J5T9W4_TRIAS</name>
<dbReference type="Proteomes" id="UP000002748">
    <property type="component" value="Unassembled WGS sequence"/>
</dbReference>
<dbReference type="VEuPathDB" id="FungiDB:A1Q1_00924"/>
<sequence>MAFENLNVPQLAVLPSPLASLFAMNAVSGAVLHIGREASEVNIVYDSIVRWEATATVDVGEVDCERHLEKLLLADEKLDKELKSVAGVESFAPGQKEQYVKEIREFIFAECVGDDIEVPIAKTAVKAAVVTSNKKPEEEDDAFDVAKKLTADAVPQAIPNPSHKSKKALAAAAAAASKAEADAAAAAEAADVIVVTIPSLPEKEITVGSVRHRLAEPLLFGTKKGGDTVWEAIGRAIEHEGLNTWERLTIWDSIGVIGNMARFKCKFTRQIRN</sequence>
<dbReference type="AlphaFoldDB" id="J5T9W4"/>
<dbReference type="EMBL" id="ALBS01000144">
    <property type="protein sequence ID" value="EJT49911.1"/>
    <property type="molecule type" value="Genomic_DNA"/>
</dbReference>
<gene>
    <name evidence="1" type="ORF">A1Q1_00924</name>
</gene>
<dbReference type="KEGG" id="tasa:A1Q1_00924"/>